<dbReference type="InterPro" id="IPR045258">
    <property type="entry name" value="ACAP1/2/3-like"/>
</dbReference>
<dbReference type="GO" id="GO:0006891">
    <property type="term" value="P:intra-Golgi vesicle-mediated transport"/>
    <property type="evidence" value="ECO:0007669"/>
    <property type="project" value="TreeGrafter"/>
</dbReference>
<dbReference type="InterPro" id="IPR037278">
    <property type="entry name" value="ARFGAP/RecO"/>
</dbReference>
<reference evidence="9 10" key="1">
    <citation type="journal article" date="2009" name="Nature">
        <title>Evolution of pathogenicity and sexual reproduction in eight Candida genomes.</title>
        <authorList>
            <person name="Butler G."/>
            <person name="Rasmussen M.D."/>
            <person name="Lin M.F."/>
            <person name="Santos M.A."/>
            <person name="Sakthikumar S."/>
            <person name="Munro C.A."/>
            <person name="Rheinbay E."/>
            <person name="Grabherr M."/>
            <person name="Forche A."/>
            <person name="Reedy J.L."/>
            <person name="Agrafioti I."/>
            <person name="Arnaud M.B."/>
            <person name="Bates S."/>
            <person name="Brown A.J."/>
            <person name="Brunke S."/>
            <person name="Costanzo M.C."/>
            <person name="Fitzpatrick D.A."/>
            <person name="de Groot P.W."/>
            <person name="Harris D."/>
            <person name="Hoyer L.L."/>
            <person name="Hube B."/>
            <person name="Klis F.M."/>
            <person name="Kodira C."/>
            <person name="Lennard N."/>
            <person name="Logue M.E."/>
            <person name="Martin R."/>
            <person name="Neiman A.M."/>
            <person name="Nikolaou E."/>
            <person name="Quail M.A."/>
            <person name="Quinn J."/>
            <person name="Santos M.C."/>
            <person name="Schmitzberger F.F."/>
            <person name="Sherlock G."/>
            <person name="Shah P."/>
            <person name="Silverstein K.A."/>
            <person name="Skrzypek M.S."/>
            <person name="Soll D."/>
            <person name="Staggs R."/>
            <person name="Stansfield I."/>
            <person name="Stumpf M.P."/>
            <person name="Sudbery P.E."/>
            <person name="Srikantha T."/>
            <person name="Zeng Q."/>
            <person name="Berman J."/>
            <person name="Berriman M."/>
            <person name="Heitman J."/>
            <person name="Gow N.A."/>
            <person name="Lorenz M.C."/>
            <person name="Birren B.W."/>
            <person name="Kellis M."/>
            <person name="Cuomo C.A."/>
        </authorList>
    </citation>
    <scope>NUCLEOTIDE SEQUENCE [LARGE SCALE GENOMIC DNA]</scope>
    <source>
        <strain evidence="10">ATCC 11503 / BCRC 21390 / CBS 2605 / JCM 1781 / NBRC 1676 / NRRL YB-4239</strain>
    </source>
</reference>
<dbReference type="OrthoDB" id="10266696at2759"/>
<sequence length="1016" mass="116747">METISQLSFPYFEASESKVRLNKLIATDECNEQRITVSIGDDRLAHFSTRDENAIKGEDIVKLQRPLEYTENEFAKEKTQFPLLLQLTPHCHKLKLHVSLSRPDNVESKSLLIAKSRSATDVLDLRNATEATSTLITNLEENSDISKIEYKDLPISKDTHGLQKLIINDTFDAKSLNGTRLVVSLWEHDQLTGNYSYCFHFSVYISKLEQNIDTSIHNAANTKPLKNVETFNTSDTNLLKIGDFRKEFKFDIEDGPAFRKTLSDLENAIPSAHKIYSKLIDDFKVLESNVRRMSSTKFKIIEGINQLVDLESQSLLTELKFKESFQKAFRRLFEAFEIDINFFFDHVCASKQLVKIENSIPALQIDNANQTELSQMKRQFESDSKEYYSWMNKYLANDKERPDSKLLAKRKVFELSKFDYLNQLSKTTNNQYVNELCENLFQFINLGFSKSNSRVLDVKKYLDKSLKHELIGDNYQIYLHALTRFNSEKYQFRQKIEACQTNEELTNLIRYNTLNHMNQAAVKSQLNDAFLHSATTDEFMVTKENFDLIFSDSIPPAEGHGTASATSSTSSSSMAIPDSDSSEMSGILFTLNGQKKQGWHKEWVVLKNGRLIEYADWRKGKTPINKPIEVALSNVKAISHDKRQYCFEIYTSTGQRHVFQAFGNDDRNKWVKALYNAGQLVNKERIEQSVNTTTSSGNVANAKDKDKDKGKDKEKDKDKERYRERDRDRDKDSDRDKHKEEKRGMRRNVGKLVTDFALKPIIPGQHGSDRSVSPISITSKIPIEKDHLHFVRSIPHSDNHICVDCGLFELVEWVSINSLVCMCVNCASCHRSIGSHITKIRSLKLDKFENELEVMLGYINNRKVNEYLEFAVSASEKLQSSSDIETRLLFIRNKYAAKKYIQLVADVDNSLIQAIQKIQVGDALKYILCGADVNINIQVKLPDTIDTQVISLFEYSLRKYIEVDEDELRHKKLFVVSELLILNGCTNVGSEVTKLKTQQMLSNDAIDYWRNRCLKI</sequence>
<feature type="compositionally biased region" description="Low complexity" evidence="6">
    <location>
        <begin position="562"/>
        <end position="579"/>
    </location>
</feature>
<dbReference type="GO" id="GO:0005768">
    <property type="term" value="C:endosome"/>
    <property type="evidence" value="ECO:0007669"/>
    <property type="project" value="TreeGrafter"/>
</dbReference>
<dbReference type="InterPro" id="IPR011993">
    <property type="entry name" value="PH-like_dom_sf"/>
</dbReference>
<dbReference type="GO" id="GO:0005096">
    <property type="term" value="F:GTPase activator activity"/>
    <property type="evidence" value="ECO:0007669"/>
    <property type="project" value="UniProtKB-KW"/>
</dbReference>
<dbReference type="SUPFAM" id="SSF57863">
    <property type="entry name" value="ArfGap/RecO-like zinc finger"/>
    <property type="match status" value="1"/>
</dbReference>
<keyword evidence="5" id="KW-0343">GTPase activation</keyword>
<gene>
    <name evidence="9" type="ORF">LELG_01563</name>
</gene>
<protein>
    <recommendedName>
        <fullName evidence="5">ADP-ribosylation factor GTPase-activating protein</fullName>
    </recommendedName>
</protein>
<comment type="subcellular location">
    <subcellularLocation>
        <location evidence="5">Cytoplasm</location>
    </subcellularLocation>
</comment>
<dbReference type="OMA" id="QFRQMIE"/>
<evidence type="ECO:0000256" key="1">
    <source>
        <dbReference type="ARBA" id="ARBA00022723"/>
    </source>
</evidence>
<feature type="region of interest" description="Disordered" evidence="6">
    <location>
        <begin position="688"/>
        <end position="746"/>
    </location>
</feature>
<dbReference type="InterPro" id="IPR038508">
    <property type="entry name" value="ArfGAP_dom_sf"/>
</dbReference>
<dbReference type="InParanoid" id="A5DW27"/>
<evidence type="ECO:0000256" key="3">
    <source>
        <dbReference type="ARBA" id="ARBA00022833"/>
    </source>
</evidence>
<feature type="domain" description="PH" evidence="7">
    <location>
        <begin position="581"/>
        <end position="679"/>
    </location>
</feature>
<dbReference type="Proteomes" id="UP000001996">
    <property type="component" value="Unassembled WGS sequence"/>
</dbReference>
<dbReference type="InterPro" id="IPR001849">
    <property type="entry name" value="PH_domain"/>
</dbReference>
<dbReference type="Gene3D" id="1.20.1270.60">
    <property type="entry name" value="Arfaptin homology (AH) domain/BAR domain"/>
    <property type="match status" value="1"/>
</dbReference>
<dbReference type="Gene3D" id="1.10.220.150">
    <property type="entry name" value="Arf GTPase activating protein"/>
    <property type="match status" value="1"/>
</dbReference>
<evidence type="ECO:0000313" key="10">
    <source>
        <dbReference type="Proteomes" id="UP000001996"/>
    </source>
</evidence>
<dbReference type="GeneID" id="5233984"/>
<feature type="compositionally biased region" description="Polar residues" evidence="6">
    <location>
        <begin position="688"/>
        <end position="699"/>
    </location>
</feature>
<dbReference type="Pfam" id="PF01412">
    <property type="entry name" value="ArfGap"/>
    <property type="match status" value="1"/>
</dbReference>
<dbReference type="SMART" id="SM00233">
    <property type="entry name" value="PH"/>
    <property type="match status" value="1"/>
</dbReference>
<dbReference type="STRING" id="379508.A5DW27"/>
<accession>A5DW27</accession>
<dbReference type="GO" id="GO:0008270">
    <property type="term" value="F:zinc ion binding"/>
    <property type="evidence" value="ECO:0007669"/>
    <property type="project" value="UniProtKB-KW"/>
</dbReference>
<dbReference type="PANTHER" id="PTHR23180:SF160">
    <property type="entry name" value="ADP-RIBOSYLATION FACTOR GTPASE-ACTIVATING PROTEIN EFFECTOR PROTEIN 1"/>
    <property type="match status" value="1"/>
</dbReference>
<dbReference type="InterPro" id="IPR027267">
    <property type="entry name" value="AH/BAR_dom_sf"/>
</dbReference>
<dbReference type="SUPFAM" id="SSF50729">
    <property type="entry name" value="PH domain-like"/>
    <property type="match status" value="1"/>
</dbReference>
<feature type="domain" description="Arf-GAP" evidence="8">
    <location>
        <begin position="785"/>
        <end position="909"/>
    </location>
</feature>
<dbReference type="KEGG" id="lel:PVL30_001533"/>
<dbReference type="Pfam" id="PF00169">
    <property type="entry name" value="PH"/>
    <property type="match status" value="1"/>
</dbReference>
<comment type="function">
    <text evidence="5">GTPase-activating protein for the ADP ribosylation factor family.</text>
</comment>
<feature type="compositionally biased region" description="Basic and acidic residues" evidence="6">
    <location>
        <begin position="702"/>
        <end position="743"/>
    </location>
</feature>
<dbReference type="EMBL" id="CH981525">
    <property type="protein sequence ID" value="EDK43385.1"/>
    <property type="molecule type" value="Genomic_DNA"/>
</dbReference>
<feature type="region of interest" description="Disordered" evidence="6">
    <location>
        <begin position="559"/>
        <end position="579"/>
    </location>
</feature>
<organism evidence="9 10">
    <name type="scientific">Lodderomyces elongisporus (strain ATCC 11503 / CBS 2605 / JCM 1781 / NBRC 1676 / NRRL YB-4239)</name>
    <name type="common">Yeast</name>
    <name type="synonym">Saccharomyces elongisporus</name>
    <dbReference type="NCBI Taxonomy" id="379508"/>
    <lineage>
        <taxon>Eukaryota</taxon>
        <taxon>Fungi</taxon>
        <taxon>Dikarya</taxon>
        <taxon>Ascomycota</taxon>
        <taxon>Saccharomycotina</taxon>
        <taxon>Pichiomycetes</taxon>
        <taxon>Debaryomycetaceae</taxon>
        <taxon>Candida/Lodderomyces clade</taxon>
        <taxon>Lodderomyces</taxon>
    </lineage>
</organism>
<dbReference type="VEuPathDB" id="FungiDB:LELG_01563"/>
<keyword evidence="5" id="KW-0677">Repeat</keyword>
<dbReference type="GO" id="GO:0005802">
    <property type="term" value="C:trans-Golgi network"/>
    <property type="evidence" value="ECO:0007669"/>
    <property type="project" value="TreeGrafter"/>
</dbReference>
<evidence type="ECO:0000256" key="4">
    <source>
        <dbReference type="PROSITE-ProRule" id="PRU00288"/>
    </source>
</evidence>
<keyword evidence="5" id="KW-0040">ANK repeat</keyword>
<name>A5DW27_LODEL</name>
<dbReference type="PROSITE" id="PS50115">
    <property type="entry name" value="ARFGAP"/>
    <property type="match status" value="1"/>
</dbReference>
<evidence type="ECO:0000256" key="2">
    <source>
        <dbReference type="ARBA" id="ARBA00022771"/>
    </source>
</evidence>
<dbReference type="PANTHER" id="PTHR23180">
    <property type="entry name" value="CENTAURIN/ARF"/>
    <property type="match status" value="1"/>
</dbReference>
<keyword evidence="5" id="KW-0963">Cytoplasm</keyword>
<dbReference type="CDD" id="cd07608">
    <property type="entry name" value="BAR_ArfGAP_fungi"/>
    <property type="match status" value="1"/>
</dbReference>
<evidence type="ECO:0000259" key="8">
    <source>
        <dbReference type="PROSITE" id="PS50115"/>
    </source>
</evidence>
<evidence type="ECO:0000259" key="7">
    <source>
        <dbReference type="PROSITE" id="PS50003"/>
    </source>
</evidence>
<dbReference type="CDD" id="cd08204">
    <property type="entry name" value="ArfGap"/>
    <property type="match status" value="1"/>
</dbReference>
<dbReference type="SUPFAM" id="SSF103657">
    <property type="entry name" value="BAR/IMD domain-like"/>
    <property type="match status" value="1"/>
</dbReference>
<dbReference type="Gene3D" id="2.30.29.30">
    <property type="entry name" value="Pleckstrin-homology domain (PH domain)/Phosphotyrosine-binding domain (PTB)"/>
    <property type="match status" value="1"/>
</dbReference>
<dbReference type="InterPro" id="IPR001164">
    <property type="entry name" value="ArfGAP_dom"/>
</dbReference>
<keyword evidence="2 4" id="KW-0863">Zinc-finger</keyword>
<proteinExistence type="predicted"/>
<keyword evidence="10" id="KW-1185">Reference proteome</keyword>
<dbReference type="eggNOG" id="KOG0521">
    <property type="taxonomic scope" value="Eukaryota"/>
</dbReference>
<evidence type="ECO:0000256" key="5">
    <source>
        <dbReference type="RuleBase" id="RU369028"/>
    </source>
</evidence>
<dbReference type="CDD" id="cd00821">
    <property type="entry name" value="PH"/>
    <property type="match status" value="1"/>
</dbReference>
<dbReference type="SMART" id="SM00105">
    <property type="entry name" value="ArfGap"/>
    <property type="match status" value="1"/>
</dbReference>
<dbReference type="AlphaFoldDB" id="A5DW27"/>
<dbReference type="HOGENOM" id="CLU_316862_0_0_1"/>
<evidence type="ECO:0000256" key="6">
    <source>
        <dbReference type="SAM" id="MobiDB-lite"/>
    </source>
</evidence>
<keyword evidence="3 5" id="KW-0862">Zinc</keyword>
<keyword evidence="1 5" id="KW-0479">Metal-binding</keyword>
<evidence type="ECO:0000313" key="9">
    <source>
        <dbReference type="EMBL" id="EDK43385.1"/>
    </source>
</evidence>
<dbReference type="PROSITE" id="PS50003">
    <property type="entry name" value="PH_DOMAIN"/>
    <property type="match status" value="1"/>
</dbReference>